<organism evidence="1">
    <name type="scientific">Marmota monax</name>
    <name type="common">Woodchuck</name>
    <dbReference type="NCBI Taxonomy" id="9995"/>
    <lineage>
        <taxon>Eukaryota</taxon>
        <taxon>Metazoa</taxon>
        <taxon>Chordata</taxon>
        <taxon>Craniata</taxon>
        <taxon>Vertebrata</taxon>
        <taxon>Euteleostomi</taxon>
        <taxon>Mammalia</taxon>
        <taxon>Eutheria</taxon>
        <taxon>Euarchontoglires</taxon>
        <taxon>Glires</taxon>
        <taxon>Rodentia</taxon>
        <taxon>Sciuromorpha</taxon>
        <taxon>Sciuridae</taxon>
        <taxon>Xerinae</taxon>
        <taxon>Marmotini</taxon>
        <taxon>Marmota</taxon>
    </lineage>
</organism>
<name>A0A5E4ADX1_MARMO</name>
<dbReference type="EMBL" id="CABDUW010000045">
    <property type="protein sequence ID" value="VTJ55066.1"/>
    <property type="molecule type" value="Genomic_DNA"/>
</dbReference>
<dbReference type="AlphaFoldDB" id="A0A5E4ADX1"/>
<protein>
    <submittedName>
        <fullName evidence="1">Uncharacterized protein</fullName>
    </submittedName>
</protein>
<comment type="caution">
    <text evidence="1">The sequence shown here is derived from an EMBL/GenBank/DDBJ whole genome shotgun (WGS) entry which is preliminary data.</text>
</comment>
<reference evidence="1" key="1">
    <citation type="submission" date="2019-04" db="EMBL/GenBank/DDBJ databases">
        <authorList>
            <person name="Alioto T."/>
            <person name="Alioto T."/>
        </authorList>
    </citation>
    <scope>NUCLEOTIDE SEQUENCE [LARGE SCALE GENOMIC DNA]</scope>
</reference>
<evidence type="ECO:0000313" key="1">
    <source>
        <dbReference type="EMBL" id="VTJ55066.1"/>
    </source>
</evidence>
<accession>A0A5E4ADX1</accession>
<gene>
    <name evidence="1" type="ORF">MONAX_5E021250</name>
</gene>
<sequence length="118" mass="13296">MDQMTATRGSEILTIGNLIEEQMGALWPVVTTFVTCEIYFKIKCFKGDSYFTGCFLVSHASFKHLQDVRFLKRWISLSLGLMSSTRTLQGRNTQVSFCRNSCQNQLGKTGQLGNIICV</sequence>
<proteinExistence type="predicted"/>